<feature type="compositionally biased region" description="Polar residues" evidence="1">
    <location>
        <begin position="179"/>
        <end position="190"/>
    </location>
</feature>
<name>A0AAV7GIE1_DENCH</name>
<dbReference type="Proteomes" id="UP000775213">
    <property type="component" value="Unassembled WGS sequence"/>
</dbReference>
<organism evidence="2 3">
    <name type="scientific">Dendrobium chrysotoxum</name>
    <name type="common">Orchid</name>
    <dbReference type="NCBI Taxonomy" id="161865"/>
    <lineage>
        <taxon>Eukaryota</taxon>
        <taxon>Viridiplantae</taxon>
        <taxon>Streptophyta</taxon>
        <taxon>Embryophyta</taxon>
        <taxon>Tracheophyta</taxon>
        <taxon>Spermatophyta</taxon>
        <taxon>Magnoliopsida</taxon>
        <taxon>Liliopsida</taxon>
        <taxon>Asparagales</taxon>
        <taxon>Orchidaceae</taxon>
        <taxon>Epidendroideae</taxon>
        <taxon>Malaxideae</taxon>
        <taxon>Dendrobiinae</taxon>
        <taxon>Dendrobium</taxon>
    </lineage>
</organism>
<accession>A0AAV7GIE1</accession>
<keyword evidence="3" id="KW-1185">Reference proteome</keyword>
<sequence length="190" mass="20870">MGPRDAKEGPSMDMSGLGFDLGPYGPNGSTWVDLVNQVDPGPRLGPNGHSHPIDWLEEKLLIQKNIEAAEKIPQRETESIVKDFGCNNIVFLKKQRMYLEQRQADFSPFFLCSVRPRQGIRASALSLPGSRFRTRPKTHASSSLRSSLALAAAKLPALLGLSASQARRPPSLWREKSPTEASSISSLYLA</sequence>
<evidence type="ECO:0000313" key="2">
    <source>
        <dbReference type="EMBL" id="KAH0455692.1"/>
    </source>
</evidence>
<proteinExistence type="predicted"/>
<reference evidence="2 3" key="1">
    <citation type="journal article" date="2021" name="Hortic Res">
        <title>Chromosome-scale assembly of the Dendrobium chrysotoxum genome enhances the understanding of orchid evolution.</title>
        <authorList>
            <person name="Zhang Y."/>
            <person name="Zhang G.Q."/>
            <person name="Zhang D."/>
            <person name="Liu X.D."/>
            <person name="Xu X.Y."/>
            <person name="Sun W.H."/>
            <person name="Yu X."/>
            <person name="Zhu X."/>
            <person name="Wang Z.W."/>
            <person name="Zhao X."/>
            <person name="Zhong W.Y."/>
            <person name="Chen H."/>
            <person name="Yin W.L."/>
            <person name="Huang T."/>
            <person name="Niu S.C."/>
            <person name="Liu Z.J."/>
        </authorList>
    </citation>
    <scope>NUCLEOTIDE SEQUENCE [LARGE SCALE GENOMIC DNA]</scope>
    <source>
        <strain evidence="2">Lindl</strain>
    </source>
</reference>
<dbReference type="AlphaFoldDB" id="A0AAV7GIE1"/>
<dbReference type="EMBL" id="JAGFBR010000014">
    <property type="protein sequence ID" value="KAH0455692.1"/>
    <property type="molecule type" value="Genomic_DNA"/>
</dbReference>
<feature type="region of interest" description="Disordered" evidence="1">
    <location>
        <begin position="169"/>
        <end position="190"/>
    </location>
</feature>
<evidence type="ECO:0000313" key="3">
    <source>
        <dbReference type="Proteomes" id="UP000775213"/>
    </source>
</evidence>
<protein>
    <submittedName>
        <fullName evidence="2">Uncharacterized protein</fullName>
    </submittedName>
</protein>
<gene>
    <name evidence="2" type="ORF">IEQ34_015724</name>
</gene>
<comment type="caution">
    <text evidence="2">The sequence shown here is derived from an EMBL/GenBank/DDBJ whole genome shotgun (WGS) entry which is preliminary data.</text>
</comment>
<evidence type="ECO:0000256" key="1">
    <source>
        <dbReference type="SAM" id="MobiDB-lite"/>
    </source>
</evidence>